<keyword evidence="3" id="KW-1185">Reference proteome</keyword>
<name>A0A8C6MGP4_NOTFU</name>
<reference evidence="2" key="1">
    <citation type="submission" date="2014-08" db="EMBL/GenBank/DDBJ databases">
        <authorList>
            <person name="Senf B."/>
            <person name="Petzold A."/>
            <person name="Downie B.R."/>
            <person name="Koch P."/>
            <person name="Platzer M."/>
        </authorList>
    </citation>
    <scope>NUCLEOTIDE SEQUENCE [LARGE SCALE GENOMIC DNA]</scope>
    <source>
        <strain evidence="2">GRZ</strain>
    </source>
</reference>
<proteinExistence type="predicted"/>
<dbReference type="Proteomes" id="UP000694548">
    <property type="component" value="Chromosome sgr04"/>
</dbReference>
<organism evidence="2 3">
    <name type="scientific">Nothobranchius furzeri</name>
    <name type="common">Turquoise killifish</name>
    <dbReference type="NCBI Taxonomy" id="105023"/>
    <lineage>
        <taxon>Eukaryota</taxon>
        <taxon>Metazoa</taxon>
        <taxon>Chordata</taxon>
        <taxon>Craniata</taxon>
        <taxon>Vertebrata</taxon>
        <taxon>Euteleostomi</taxon>
        <taxon>Actinopterygii</taxon>
        <taxon>Neopterygii</taxon>
        <taxon>Teleostei</taxon>
        <taxon>Neoteleostei</taxon>
        <taxon>Acanthomorphata</taxon>
        <taxon>Ovalentaria</taxon>
        <taxon>Atherinomorphae</taxon>
        <taxon>Cyprinodontiformes</taxon>
        <taxon>Nothobranchiidae</taxon>
        <taxon>Nothobranchius</taxon>
    </lineage>
</organism>
<evidence type="ECO:0000256" key="1">
    <source>
        <dbReference type="SAM" id="MobiDB-lite"/>
    </source>
</evidence>
<accession>A0A8C6MGP4</accession>
<evidence type="ECO:0000313" key="3">
    <source>
        <dbReference type="Proteomes" id="UP000694548"/>
    </source>
</evidence>
<evidence type="ECO:0000313" key="2">
    <source>
        <dbReference type="Ensembl" id="ENSNFUP00015034752.1"/>
    </source>
</evidence>
<reference evidence="2" key="2">
    <citation type="submission" date="2025-08" db="UniProtKB">
        <authorList>
            <consortium name="Ensembl"/>
        </authorList>
    </citation>
    <scope>IDENTIFICATION</scope>
</reference>
<dbReference type="Ensembl" id="ENSNFUT00015036303.1">
    <property type="protein sequence ID" value="ENSNFUP00015034752.1"/>
    <property type="gene ID" value="ENSNFUG00015016912.1"/>
</dbReference>
<feature type="region of interest" description="Disordered" evidence="1">
    <location>
        <begin position="88"/>
        <end position="115"/>
    </location>
</feature>
<sequence length="115" mass="13012">LASHPREVAHVVAAGLPAMTRVYKDIKHAILDRLGCSPEDHCHRLCVARMRAQDWPFWLCPRKTAGELARLEAVVLEQFLEPLPAGIQDWRPETMPAHPTLEPRQLQPPQRSGRA</sequence>
<dbReference type="AlphaFoldDB" id="A0A8C6MGP4"/>
<protein>
    <submittedName>
        <fullName evidence="2">Uncharacterized protein</fullName>
    </submittedName>
</protein>
<reference evidence="2" key="3">
    <citation type="submission" date="2025-09" db="UniProtKB">
        <authorList>
            <consortium name="Ensembl"/>
        </authorList>
    </citation>
    <scope>IDENTIFICATION</scope>
</reference>